<keyword evidence="7" id="KW-0119">Carbohydrate metabolism</keyword>
<evidence type="ECO:0000256" key="6">
    <source>
        <dbReference type="ARBA" id="ARBA00022801"/>
    </source>
</evidence>
<feature type="signal peptide" evidence="10">
    <location>
        <begin position="1"/>
        <end position="19"/>
    </location>
</feature>
<keyword evidence="6" id="KW-0378">Hydrolase</keyword>
<dbReference type="Gene3D" id="3.20.20.80">
    <property type="entry name" value="Glycosidases"/>
    <property type="match status" value="1"/>
</dbReference>
<keyword evidence="13" id="KW-1185">Reference proteome</keyword>
<comment type="similarity">
    <text evidence="2">Belongs to the glycosyl hydrolase 10 (cellulase F) family.</text>
</comment>
<evidence type="ECO:0000256" key="10">
    <source>
        <dbReference type="SAM" id="SignalP"/>
    </source>
</evidence>
<evidence type="ECO:0000259" key="11">
    <source>
        <dbReference type="PROSITE" id="PS51760"/>
    </source>
</evidence>
<dbReference type="PANTHER" id="PTHR31490">
    <property type="entry name" value="GLYCOSYL HYDROLASE"/>
    <property type="match status" value="1"/>
</dbReference>
<proteinExistence type="inferred from homology"/>
<dbReference type="InterPro" id="IPR017853">
    <property type="entry name" value="GH"/>
</dbReference>
<protein>
    <recommendedName>
        <fullName evidence="3">endo-1,4-beta-xylanase</fullName>
        <ecNumber evidence="3">3.2.1.8</ecNumber>
    </recommendedName>
</protein>
<comment type="catalytic activity">
    <reaction evidence="1">
        <text>Endohydrolysis of (1-&gt;4)-beta-D-xylosidic linkages in xylans.</text>
        <dbReference type="EC" id="3.2.1.8"/>
    </reaction>
</comment>
<dbReference type="Pfam" id="PF00331">
    <property type="entry name" value="Glyco_hydro_10"/>
    <property type="match status" value="1"/>
</dbReference>
<keyword evidence="8" id="KW-0326">Glycosidase</keyword>
<evidence type="ECO:0000256" key="3">
    <source>
        <dbReference type="ARBA" id="ARBA00012590"/>
    </source>
</evidence>
<dbReference type="InterPro" id="IPR001000">
    <property type="entry name" value="GH10_dom"/>
</dbReference>
<dbReference type="EMBL" id="JAERMS010000032">
    <property type="protein sequence ID" value="MBO1363966.1"/>
    <property type="molecule type" value="Genomic_DNA"/>
</dbReference>
<dbReference type="Proteomes" id="UP000664265">
    <property type="component" value="Unassembled WGS sequence"/>
</dbReference>
<evidence type="ECO:0000313" key="13">
    <source>
        <dbReference type="Proteomes" id="UP000664265"/>
    </source>
</evidence>
<evidence type="ECO:0000256" key="4">
    <source>
        <dbReference type="ARBA" id="ARBA00022651"/>
    </source>
</evidence>
<sequence>MKYLFFIFLFSFICSFSPAQVPHRAAEDVCHVMASDYWKMWNDSLQAAIDHDIELYRKGTATIELPEVKPGTTIRVEQLTHSFIFGGNLFVYGQLATEAMNRKYENTFGSLFNAATIPFYWKMLELEQGKPRFEAGSSYVYRRPPTDPMVDFCNQKGILTKGHAIIYGLRLHGHPTWMPDDRHVMDSLFQAHIHRLAQRYGDRVKWWDVVNEPIDQANRGLMPDDYTFKCFQWARRYFPSSVQLNINDVDLHGPVDLHRRYAELTRNLLCRGSKIDHIGIEMHIFDPLEAADIAEGKDPYISPALLQTKLDCLKATDLPIHISEVTVCAPDTTEHGKLIQAVIARNLYRLWFSYPTVEAITWWNVVDGGGASGEPSYSGIYDKNMNEKPVYAVLNNLINTEWKTSFQTRLNKNKVLTFRGFRGKYLLTWKDRHGKTQRKEIMVE</sequence>
<evidence type="ECO:0000313" key="12">
    <source>
        <dbReference type="EMBL" id="MBO1363966.1"/>
    </source>
</evidence>
<organism evidence="12 13">
    <name type="scientific">Prevotella illustrans</name>
    <dbReference type="NCBI Taxonomy" id="2800387"/>
    <lineage>
        <taxon>Bacteria</taxon>
        <taxon>Pseudomonadati</taxon>
        <taxon>Bacteroidota</taxon>
        <taxon>Bacteroidia</taxon>
        <taxon>Bacteroidales</taxon>
        <taxon>Prevotellaceae</taxon>
        <taxon>Prevotella</taxon>
    </lineage>
</organism>
<accession>A0ABS3M772</accession>
<evidence type="ECO:0000256" key="2">
    <source>
        <dbReference type="ARBA" id="ARBA00007495"/>
    </source>
</evidence>
<feature type="domain" description="GH10" evidence="11">
    <location>
        <begin position="96"/>
        <end position="397"/>
    </location>
</feature>
<comment type="caution">
    <text evidence="12">The sequence shown here is derived from an EMBL/GenBank/DDBJ whole genome shotgun (WGS) entry which is preliminary data.</text>
</comment>
<feature type="chain" id="PRO_5045245303" description="endo-1,4-beta-xylanase" evidence="10">
    <location>
        <begin position="20"/>
        <end position="444"/>
    </location>
</feature>
<evidence type="ECO:0000256" key="7">
    <source>
        <dbReference type="ARBA" id="ARBA00023277"/>
    </source>
</evidence>
<evidence type="ECO:0000256" key="5">
    <source>
        <dbReference type="ARBA" id="ARBA00022729"/>
    </source>
</evidence>
<reference evidence="12 13" key="1">
    <citation type="submission" date="2021-01" db="EMBL/GenBank/DDBJ databases">
        <title>Prevotella A2931 sp. nov.</title>
        <authorList>
            <person name="Buhl M."/>
            <person name="Oberhettinger P."/>
        </authorList>
    </citation>
    <scope>NUCLEOTIDE SEQUENCE [LARGE SCALE GENOMIC DNA]</scope>
    <source>
        <strain evidence="12 13">A2931</strain>
    </source>
</reference>
<name>A0ABS3M772_9BACT</name>
<keyword evidence="9" id="KW-0624">Polysaccharide degradation</keyword>
<dbReference type="InterPro" id="IPR044846">
    <property type="entry name" value="GH10"/>
</dbReference>
<dbReference type="SMART" id="SM00633">
    <property type="entry name" value="Glyco_10"/>
    <property type="match status" value="1"/>
</dbReference>
<evidence type="ECO:0000256" key="9">
    <source>
        <dbReference type="ARBA" id="ARBA00023326"/>
    </source>
</evidence>
<keyword evidence="5 10" id="KW-0732">Signal</keyword>
<dbReference type="EC" id="3.2.1.8" evidence="3"/>
<evidence type="ECO:0000256" key="1">
    <source>
        <dbReference type="ARBA" id="ARBA00000681"/>
    </source>
</evidence>
<dbReference type="PROSITE" id="PS51760">
    <property type="entry name" value="GH10_2"/>
    <property type="match status" value="1"/>
</dbReference>
<evidence type="ECO:0000256" key="8">
    <source>
        <dbReference type="ARBA" id="ARBA00023295"/>
    </source>
</evidence>
<keyword evidence="4" id="KW-0858">Xylan degradation</keyword>
<gene>
    <name evidence="12" type="ORF">JHU38_09325</name>
</gene>
<dbReference type="PANTHER" id="PTHR31490:SF88">
    <property type="entry name" value="BETA-XYLANASE"/>
    <property type="match status" value="1"/>
</dbReference>
<dbReference type="RefSeq" id="WP_107581106.1">
    <property type="nucleotide sequence ID" value="NZ_JAERMS010000032.1"/>
</dbReference>
<dbReference type="SUPFAM" id="SSF51445">
    <property type="entry name" value="(Trans)glycosidases"/>
    <property type="match status" value="1"/>
</dbReference>